<organism evidence="3 4">
    <name type="scientific">Sedimentibacter acidaminivorans</name>
    <dbReference type="NCBI Taxonomy" id="913099"/>
    <lineage>
        <taxon>Bacteria</taxon>
        <taxon>Bacillati</taxon>
        <taxon>Bacillota</taxon>
        <taxon>Tissierellia</taxon>
        <taxon>Sedimentibacter</taxon>
    </lineage>
</organism>
<proteinExistence type="predicted"/>
<evidence type="ECO:0000313" key="4">
    <source>
        <dbReference type="Proteomes" id="UP001519342"/>
    </source>
</evidence>
<sequence>MKKIISVLVLLTLVLTACSGNETSKTEKELKSEIKAEMEAETNLKEEQIEEIKEEISPEEETVEFTDDEIITTYAYPNIDEVDVSSLKEVVCDALEVTSGNGTSYEYKMAFFGEVNNVKINYSSYAYESFGLEIESYDHLKDTLLIIKTNELVDYAGFFVSFQDGRGTDNRFFFGDEMVATNEKKELVSGFTALEKTPSPYSPYGISDITMYMGMTIDEFETSNIMQHAEKQIGDGMDYMFYQYTLNNYVKGVQIQFEASEEDNIIDICYIRKEQETYENLSDEEKYNFQGIDFDMSVARAKYNLDNQDSSIEISIWGETPDSLVSELLLSK</sequence>
<protein>
    <submittedName>
        <fullName evidence="3">Uncharacterized protein YcfL</fullName>
    </submittedName>
</protein>
<dbReference type="RefSeq" id="WP_209510932.1">
    <property type="nucleotide sequence ID" value="NZ_JAGGKS010000002.1"/>
</dbReference>
<feature type="chain" id="PRO_5045599459" evidence="2">
    <location>
        <begin position="20"/>
        <end position="332"/>
    </location>
</feature>
<feature type="signal peptide" evidence="2">
    <location>
        <begin position="1"/>
        <end position="19"/>
    </location>
</feature>
<keyword evidence="2" id="KW-0732">Signal</keyword>
<accession>A0ABS4GBY1</accession>
<name>A0ABS4GBY1_9FIRM</name>
<dbReference type="EMBL" id="JAGGKS010000002">
    <property type="protein sequence ID" value="MBP1925195.1"/>
    <property type="molecule type" value="Genomic_DNA"/>
</dbReference>
<keyword evidence="1" id="KW-0175">Coiled coil</keyword>
<feature type="coiled-coil region" evidence="1">
    <location>
        <begin position="27"/>
        <end position="55"/>
    </location>
</feature>
<evidence type="ECO:0000256" key="1">
    <source>
        <dbReference type="SAM" id="Coils"/>
    </source>
</evidence>
<keyword evidence="4" id="KW-1185">Reference proteome</keyword>
<dbReference type="PROSITE" id="PS51257">
    <property type="entry name" value="PROKAR_LIPOPROTEIN"/>
    <property type="match status" value="1"/>
</dbReference>
<dbReference type="Proteomes" id="UP001519342">
    <property type="component" value="Unassembled WGS sequence"/>
</dbReference>
<comment type="caution">
    <text evidence="3">The sequence shown here is derived from an EMBL/GenBank/DDBJ whole genome shotgun (WGS) entry which is preliminary data.</text>
</comment>
<reference evidence="3 4" key="1">
    <citation type="submission" date="2021-03" db="EMBL/GenBank/DDBJ databases">
        <title>Genomic Encyclopedia of Type Strains, Phase IV (KMG-IV): sequencing the most valuable type-strain genomes for metagenomic binning, comparative biology and taxonomic classification.</title>
        <authorList>
            <person name="Goeker M."/>
        </authorList>
    </citation>
    <scope>NUCLEOTIDE SEQUENCE [LARGE SCALE GENOMIC DNA]</scope>
    <source>
        <strain evidence="3 4">DSM 24004</strain>
    </source>
</reference>
<evidence type="ECO:0000313" key="3">
    <source>
        <dbReference type="EMBL" id="MBP1925195.1"/>
    </source>
</evidence>
<gene>
    <name evidence="3" type="ORF">J2Z76_001052</name>
</gene>
<evidence type="ECO:0000256" key="2">
    <source>
        <dbReference type="SAM" id="SignalP"/>
    </source>
</evidence>